<proteinExistence type="predicted"/>
<sequence length="29" mass="3320">MRDRDTWGKSRMDIFEQKKKGCGFASLGA</sequence>
<reference evidence="1 2" key="1">
    <citation type="submission" date="2016-10" db="EMBL/GenBank/DDBJ databases">
        <authorList>
            <person name="de Groot N.N."/>
        </authorList>
    </citation>
    <scope>NUCLEOTIDE SEQUENCE [LARGE SCALE GENOMIC DNA]</scope>
    <source>
        <strain evidence="1 2">CGMCC 1.10836</strain>
    </source>
</reference>
<dbReference type="Proteomes" id="UP000183002">
    <property type="component" value="Unassembled WGS sequence"/>
</dbReference>
<protein>
    <submittedName>
        <fullName evidence="1">Uncharacterized protein</fullName>
    </submittedName>
</protein>
<organism evidence="1 2">
    <name type="scientific">Pseudorhodobacter antarcticus</name>
    <dbReference type="NCBI Taxonomy" id="1077947"/>
    <lineage>
        <taxon>Bacteria</taxon>
        <taxon>Pseudomonadati</taxon>
        <taxon>Pseudomonadota</taxon>
        <taxon>Alphaproteobacteria</taxon>
        <taxon>Rhodobacterales</taxon>
        <taxon>Paracoccaceae</taxon>
        <taxon>Pseudorhodobacter</taxon>
    </lineage>
</organism>
<name>A0A1H8BTL8_9RHOB</name>
<evidence type="ECO:0000313" key="1">
    <source>
        <dbReference type="EMBL" id="SEM86241.1"/>
    </source>
</evidence>
<dbReference type="EMBL" id="FOCO01000003">
    <property type="protein sequence ID" value="SEM86241.1"/>
    <property type="molecule type" value="Genomic_DNA"/>
</dbReference>
<evidence type="ECO:0000313" key="2">
    <source>
        <dbReference type="Proteomes" id="UP000183002"/>
    </source>
</evidence>
<gene>
    <name evidence="1" type="ORF">SAMN05216227_1003146</name>
</gene>
<dbReference type="AlphaFoldDB" id="A0A1H8BTL8"/>
<accession>A0A1H8BTL8</accession>
<keyword evidence="2" id="KW-1185">Reference proteome</keyword>